<dbReference type="AlphaFoldDB" id="A0A4P9UPE0"/>
<organism evidence="1 2">
    <name type="scientific">Methylotuvimicrobium buryatense</name>
    <name type="common">Methylomicrobium buryatense</name>
    <dbReference type="NCBI Taxonomy" id="95641"/>
    <lineage>
        <taxon>Bacteria</taxon>
        <taxon>Pseudomonadati</taxon>
        <taxon>Pseudomonadota</taxon>
        <taxon>Gammaproteobacteria</taxon>
        <taxon>Methylococcales</taxon>
        <taxon>Methylococcaceae</taxon>
        <taxon>Methylotuvimicrobium</taxon>
    </lineage>
</organism>
<evidence type="ECO:0000313" key="1">
    <source>
        <dbReference type="EMBL" id="QCW81416.1"/>
    </source>
</evidence>
<dbReference type="EMBL" id="CP035467">
    <property type="protein sequence ID" value="QCW81416.1"/>
    <property type="molecule type" value="Genomic_DNA"/>
</dbReference>
<name>A0A4P9UPE0_METBY</name>
<dbReference type="InterPro" id="IPR007922">
    <property type="entry name" value="DciA-like"/>
</dbReference>
<proteinExistence type="predicted"/>
<dbReference type="RefSeq" id="WP_017840830.1">
    <property type="nucleotide sequence ID" value="NZ_CP035467.1"/>
</dbReference>
<gene>
    <name evidence="1" type="ORF">EQU24_03500</name>
</gene>
<accession>A0A4P9UPE0</accession>
<protein>
    <submittedName>
        <fullName evidence="1">DUF721 domain-containing protein</fullName>
    </submittedName>
</protein>
<reference evidence="2" key="1">
    <citation type="journal article" date="2019" name="J. Bacteriol.">
        <title>A Mutagenic Screen Identifies a TonB-Dependent Receptor Required for the Lanthanide Metal Switch in the Type I Methanotroph 'Methylotuvimicrobium buryatense' 5GB1C.</title>
        <authorList>
            <person name="Groom J.D."/>
            <person name="Ford S.M."/>
            <person name="Pesesky M.W."/>
            <person name="Lidstrom M.E."/>
        </authorList>
    </citation>
    <scope>NUCLEOTIDE SEQUENCE [LARGE SCALE GENOMIC DNA]</scope>
    <source>
        <strain evidence="2">5GB1C</strain>
    </source>
</reference>
<keyword evidence="2" id="KW-1185">Reference proteome</keyword>
<dbReference type="KEGG" id="mbur:EQU24_03500"/>
<sequence>MSIKIFKHMPNSTAFRQLLAHPNRSLASLYSQIEQQKKLLKIVREALPDQLKEHAKHCVIDRNKLMVYADSANWASQLRFYRNAILGAIDKMPNHQVDILQFKITEALHRQVEQPERHVNVPGAASIAEIRHNAEAREDDSLACALLKLSSTLERLSKASPKSESSK</sequence>
<evidence type="ECO:0000313" key="2">
    <source>
        <dbReference type="Proteomes" id="UP000305881"/>
    </source>
</evidence>
<dbReference type="STRING" id="675511.GCA_000341735_02309"/>
<dbReference type="Proteomes" id="UP000305881">
    <property type="component" value="Chromosome"/>
</dbReference>
<dbReference type="OrthoDB" id="5573878at2"/>
<dbReference type="Pfam" id="PF05258">
    <property type="entry name" value="DciA"/>
    <property type="match status" value="1"/>
</dbReference>